<dbReference type="eggNOG" id="COG4172">
    <property type="taxonomic scope" value="Bacteria"/>
</dbReference>
<dbReference type="RefSeq" id="WP_022859162.1">
    <property type="nucleotide sequence ID" value="NZ_JGZB01000003.1"/>
</dbReference>
<dbReference type="EMBL" id="JGZB01000003">
    <property type="protein sequence ID" value="KFI68684.1"/>
    <property type="molecule type" value="Genomic_DNA"/>
</dbReference>
<dbReference type="PROSITE" id="PS00211">
    <property type="entry name" value="ABC_TRANSPORTER_1"/>
    <property type="match status" value="1"/>
</dbReference>
<dbReference type="GO" id="GO:0043190">
    <property type="term" value="C:ATP-binding cassette (ABC) transporter complex"/>
    <property type="evidence" value="ECO:0007669"/>
    <property type="project" value="TreeGrafter"/>
</dbReference>
<evidence type="ECO:0000256" key="3">
    <source>
        <dbReference type="ARBA" id="ARBA00022741"/>
    </source>
</evidence>
<dbReference type="AlphaFoldDB" id="A0A087BCD4"/>
<dbReference type="InterPro" id="IPR015856">
    <property type="entry name" value="ABC_transpr_CbiO/EcfA_su"/>
</dbReference>
<comment type="similarity">
    <text evidence="1">Belongs to the ABC transporter superfamily.</text>
</comment>
<comment type="caution">
    <text evidence="7">The sequence shown here is derived from an EMBL/GenBank/DDBJ whole genome shotgun (WGS) entry which is preliminary data.</text>
</comment>
<evidence type="ECO:0000313" key="7">
    <source>
        <dbReference type="EMBL" id="KFI68684.1"/>
    </source>
</evidence>
<dbReference type="GO" id="GO:0016887">
    <property type="term" value="F:ATP hydrolysis activity"/>
    <property type="evidence" value="ECO:0007669"/>
    <property type="project" value="InterPro"/>
</dbReference>
<dbReference type="SUPFAM" id="SSF52540">
    <property type="entry name" value="P-loop containing nucleoside triphosphate hydrolases"/>
    <property type="match status" value="2"/>
</dbReference>
<dbReference type="GO" id="GO:0005524">
    <property type="term" value="F:ATP binding"/>
    <property type="evidence" value="ECO:0007669"/>
    <property type="project" value="UniProtKB-KW"/>
</dbReference>
<feature type="compositionally biased region" description="Polar residues" evidence="5">
    <location>
        <begin position="499"/>
        <end position="521"/>
    </location>
</feature>
<keyword evidence="4 7" id="KW-0067">ATP-binding</keyword>
<evidence type="ECO:0000313" key="8">
    <source>
        <dbReference type="Proteomes" id="UP000029052"/>
    </source>
</evidence>
<dbReference type="InterPro" id="IPR017871">
    <property type="entry name" value="ABC_transporter-like_CS"/>
</dbReference>
<evidence type="ECO:0000259" key="6">
    <source>
        <dbReference type="PROSITE" id="PS50893"/>
    </source>
</evidence>
<dbReference type="NCBIfam" id="NF010167">
    <property type="entry name" value="PRK13648.1"/>
    <property type="match status" value="2"/>
</dbReference>
<keyword evidence="3" id="KW-0547">Nucleotide-binding</keyword>
<dbReference type="InterPro" id="IPR003593">
    <property type="entry name" value="AAA+_ATPase"/>
</dbReference>
<dbReference type="InterPro" id="IPR003439">
    <property type="entry name" value="ABC_transporter-like_ATP-bd"/>
</dbReference>
<evidence type="ECO:0000256" key="2">
    <source>
        <dbReference type="ARBA" id="ARBA00022448"/>
    </source>
</evidence>
<dbReference type="InterPro" id="IPR027417">
    <property type="entry name" value="P-loop_NTPase"/>
</dbReference>
<protein>
    <submittedName>
        <fullName evidence="7">ABC transporter, ATP-binding protein</fullName>
        <ecNumber evidence="7">3.6.3.25</ecNumber>
    </submittedName>
</protein>
<dbReference type="STRING" id="1692.BMAGN_0551"/>
<keyword evidence="7" id="KW-0378">Hydrolase</keyword>
<feature type="domain" description="ABC transporter" evidence="6">
    <location>
        <begin position="274"/>
        <end position="511"/>
    </location>
</feature>
<evidence type="ECO:0000256" key="1">
    <source>
        <dbReference type="ARBA" id="ARBA00005417"/>
    </source>
</evidence>
<dbReference type="CDD" id="cd03225">
    <property type="entry name" value="ABC_cobalt_CbiO_domain1"/>
    <property type="match status" value="2"/>
</dbReference>
<evidence type="ECO:0000256" key="5">
    <source>
        <dbReference type="SAM" id="MobiDB-lite"/>
    </source>
</evidence>
<dbReference type="Proteomes" id="UP000029052">
    <property type="component" value="Unassembled WGS sequence"/>
</dbReference>
<keyword evidence="8" id="KW-1185">Reference proteome</keyword>
<organism evidence="7 8">
    <name type="scientific">Bifidobacterium magnum</name>
    <dbReference type="NCBI Taxonomy" id="1692"/>
    <lineage>
        <taxon>Bacteria</taxon>
        <taxon>Bacillati</taxon>
        <taxon>Actinomycetota</taxon>
        <taxon>Actinomycetes</taxon>
        <taxon>Bifidobacteriales</taxon>
        <taxon>Bifidobacteriaceae</taxon>
        <taxon>Bifidobacterium</taxon>
    </lineage>
</organism>
<gene>
    <name evidence="7" type="ORF">BMAGN_0551</name>
</gene>
<keyword evidence="2" id="KW-0813">Transport</keyword>
<dbReference type="PROSITE" id="PS50893">
    <property type="entry name" value="ABC_TRANSPORTER_2"/>
    <property type="match status" value="2"/>
</dbReference>
<dbReference type="Pfam" id="PF00005">
    <property type="entry name" value="ABC_tran"/>
    <property type="match status" value="2"/>
</dbReference>
<feature type="region of interest" description="Disordered" evidence="5">
    <location>
        <begin position="498"/>
        <end position="552"/>
    </location>
</feature>
<dbReference type="InterPro" id="IPR050095">
    <property type="entry name" value="ECF_ABC_transporter_ATP-bd"/>
</dbReference>
<sequence>MNDVITVMKLGWQYAPLVPGAKAVTTLRNVSCYVQDGDFVGIIGPTGAGKTTLTRLLTGVAPHAMAGKITGFVRIAGMNMKTTSISNISRRVGYVCQNPQSQLFCTTVEQEIAYALENRGMPLEQMRARVASIMDMLHIDALRDRDPRTLSRGEAELVAIAAVLVTDPEVLILDEATSALDSHNKRLLFAVLDAMRRERSMSVVMVDQDTSGMAQWATSIFLMVGGEIIRRTTPQIFTRERALLESVGVTVPEESSKEIPLSVAGQSAVQDAVVQFDHVSVAYPYTPSEQAPALQDVSLQLERGAFIGVTGANGSGKSTLASLLNGMIRPTEGRVLVNGTDIAKQSIGRMAHTVGVVEQNPDTQLICDTVREEIAYGPRKLKLSDADVRARVEEMISLFDLYALEDVDPKSLSYGEKRAVTLASVLAMRPPVLVLDEPMSGLDQRLSSRLMGLLERINRDGTTVIMVSNDTRTLAGYCTHLVRLDNGQLVDAGPIVRATTDQSGTGSPAVNAANDNTTSPTNEDKNEHTPAQPRTVRGTAKQKHEGTEKHGR</sequence>
<proteinExistence type="inferred from homology"/>
<name>A0A087BCD4_9BIFI</name>
<feature type="compositionally biased region" description="Basic and acidic residues" evidence="5">
    <location>
        <begin position="542"/>
        <end position="552"/>
    </location>
</feature>
<dbReference type="PANTHER" id="PTHR43553:SF24">
    <property type="entry name" value="ENERGY-COUPLING FACTOR TRANSPORTER ATP-BINDING PROTEIN ECFA1"/>
    <property type="match status" value="1"/>
</dbReference>
<dbReference type="GO" id="GO:0042626">
    <property type="term" value="F:ATPase-coupled transmembrane transporter activity"/>
    <property type="evidence" value="ECO:0007669"/>
    <property type="project" value="TreeGrafter"/>
</dbReference>
<evidence type="ECO:0000256" key="4">
    <source>
        <dbReference type="ARBA" id="ARBA00022840"/>
    </source>
</evidence>
<dbReference type="Gene3D" id="3.40.50.300">
    <property type="entry name" value="P-loop containing nucleotide triphosphate hydrolases"/>
    <property type="match status" value="2"/>
</dbReference>
<reference evidence="7 8" key="1">
    <citation type="submission" date="2014-03" db="EMBL/GenBank/DDBJ databases">
        <title>Genomics of Bifidobacteria.</title>
        <authorList>
            <person name="Ventura M."/>
            <person name="Milani C."/>
            <person name="Lugli G.A."/>
        </authorList>
    </citation>
    <scope>NUCLEOTIDE SEQUENCE [LARGE SCALE GENOMIC DNA]</scope>
    <source>
        <strain evidence="7 8">LMG 11591</strain>
    </source>
</reference>
<dbReference type="EC" id="3.6.3.25" evidence="7"/>
<accession>A0A087BCD4</accession>
<dbReference type="PANTHER" id="PTHR43553">
    <property type="entry name" value="HEAVY METAL TRANSPORTER"/>
    <property type="match status" value="1"/>
</dbReference>
<dbReference type="SMART" id="SM00382">
    <property type="entry name" value="AAA"/>
    <property type="match status" value="2"/>
</dbReference>
<feature type="domain" description="ABC transporter" evidence="6">
    <location>
        <begin position="5"/>
        <end position="250"/>
    </location>
</feature>